<evidence type="ECO:0000313" key="1">
    <source>
        <dbReference type="EMBL" id="MFD2157528.1"/>
    </source>
</evidence>
<dbReference type="EMBL" id="JBHUJB010000007">
    <property type="protein sequence ID" value="MFD2157528.1"/>
    <property type="molecule type" value="Genomic_DNA"/>
</dbReference>
<dbReference type="RefSeq" id="WP_377177245.1">
    <property type="nucleotide sequence ID" value="NZ_JBHUJB010000007.1"/>
</dbReference>
<comment type="caution">
    <text evidence="1">The sequence shown here is derived from an EMBL/GenBank/DDBJ whole genome shotgun (WGS) entry which is preliminary data.</text>
</comment>
<sequence length="50" mass="5469">MTLIFEEGFSDVVLTIQGKLDAKAIKTIVKETAQQLSAVEGHSYTSTKLQ</sequence>
<evidence type="ECO:0000313" key="2">
    <source>
        <dbReference type="Proteomes" id="UP001597389"/>
    </source>
</evidence>
<accession>A0ABW4Z6C3</accession>
<protein>
    <submittedName>
        <fullName evidence="1">Uncharacterized protein</fullName>
    </submittedName>
</protein>
<proteinExistence type="predicted"/>
<organism evidence="1 2">
    <name type="scientific">Rubritalea tangerina</name>
    <dbReference type="NCBI Taxonomy" id="430798"/>
    <lineage>
        <taxon>Bacteria</taxon>
        <taxon>Pseudomonadati</taxon>
        <taxon>Verrucomicrobiota</taxon>
        <taxon>Verrucomicrobiia</taxon>
        <taxon>Verrucomicrobiales</taxon>
        <taxon>Rubritaleaceae</taxon>
        <taxon>Rubritalea</taxon>
    </lineage>
</organism>
<dbReference type="Proteomes" id="UP001597389">
    <property type="component" value="Unassembled WGS sequence"/>
</dbReference>
<keyword evidence="2" id="KW-1185">Reference proteome</keyword>
<name>A0ABW4Z6C3_9BACT</name>
<gene>
    <name evidence="1" type="ORF">ACFSW8_01300</name>
</gene>
<reference evidence="2" key="1">
    <citation type="journal article" date="2019" name="Int. J. Syst. Evol. Microbiol.">
        <title>The Global Catalogue of Microorganisms (GCM) 10K type strain sequencing project: providing services to taxonomists for standard genome sequencing and annotation.</title>
        <authorList>
            <consortium name="The Broad Institute Genomics Platform"/>
            <consortium name="The Broad Institute Genome Sequencing Center for Infectious Disease"/>
            <person name="Wu L."/>
            <person name="Ma J."/>
        </authorList>
    </citation>
    <scope>NUCLEOTIDE SEQUENCE [LARGE SCALE GENOMIC DNA]</scope>
    <source>
        <strain evidence="2">CCUG 57942</strain>
    </source>
</reference>